<dbReference type="GO" id="GO:0034472">
    <property type="term" value="P:snRNA 3'-end processing"/>
    <property type="evidence" value="ECO:0007669"/>
    <property type="project" value="TreeGrafter"/>
</dbReference>
<accession>A0AAE1I0Z7</accession>
<protein>
    <submittedName>
        <fullName evidence="4">Integrator complex subunit 2</fullName>
    </submittedName>
</protein>
<dbReference type="PRINTS" id="PR02105">
    <property type="entry name" value="INTSUBUNIT2"/>
</dbReference>
<comment type="caution">
    <text evidence="4">The sequence shown here is derived from an EMBL/GenBank/DDBJ whole genome shotgun (WGS) entry which is preliminary data.</text>
</comment>
<evidence type="ECO:0000313" key="4">
    <source>
        <dbReference type="EMBL" id="KAK3930881.1"/>
    </source>
</evidence>
<dbReference type="AlphaFoldDB" id="A0AAE1I0Z7"/>
<organism evidence="4 5">
    <name type="scientific">Frankliniella fusca</name>
    <dbReference type="NCBI Taxonomy" id="407009"/>
    <lineage>
        <taxon>Eukaryota</taxon>
        <taxon>Metazoa</taxon>
        <taxon>Ecdysozoa</taxon>
        <taxon>Arthropoda</taxon>
        <taxon>Hexapoda</taxon>
        <taxon>Insecta</taxon>
        <taxon>Pterygota</taxon>
        <taxon>Neoptera</taxon>
        <taxon>Paraneoptera</taxon>
        <taxon>Thysanoptera</taxon>
        <taxon>Terebrantia</taxon>
        <taxon>Thripoidea</taxon>
        <taxon>Thripidae</taxon>
        <taxon>Frankliniella</taxon>
    </lineage>
</organism>
<dbReference type="EMBL" id="JAHWGI010001413">
    <property type="protein sequence ID" value="KAK3930881.1"/>
    <property type="molecule type" value="Genomic_DNA"/>
</dbReference>
<keyword evidence="3" id="KW-0539">Nucleus</keyword>
<keyword evidence="5" id="KW-1185">Reference proteome</keyword>
<dbReference type="PANTHER" id="PTHR28608">
    <property type="entry name" value="INTEGRATOR COMPLEX SUBUNIT 2"/>
    <property type="match status" value="1"/>
</dbReference>
<comment type="similarity">
    <text evidence="2">Belongs to the Integrator subunit 2 family.</text>
</comment>
<sequence>MNCTPPVSPRVFQALQCLNVSELQKFSEDEIRPILPCLVRMSLISPLDLNNKCSENRKSILTLLAGIDVVNSLVALLSIEFHALEVEVKKEQQLRQKIGSGHSDGLLVQSMPNGIAIEFERSPTMERMKLVLSEIFLINAQIQEHARSVQAAQSSGQISGPPDFFMKQSELFDNAVYIDEICDVICIALEELPSILSHIEVVEIFLHVQHGPRIICTIVANQPDVFREVCTALITNGEKQEEESLSNRIRMQTLSMLCQMNPLQALGIRSKCVELCRMPALAIMLTLGRSMEHLEDADNMEIDDSEMPDDSDIVAFVSGLLLGNDQQIRNWFALFVRNGQKRKWESHAALQLLRRALLKRLENINRLAVAGGNVADTLVVQASSLLRLYCALRGIAGIKFHDEEVNALIQLLTWHPSPSTAGVRFVSMGLCMLIACPTLISLPEHERKAMEWLQWLVHEEAYFKKASGVTASFGEMLLLMAIHFHSNQLSAIIDLVCSTLGMKVLSRSNNMSKIKHLFTQDVFTEQVVTSHAVKVPVTPNLNANMQGFLPVHCIHQLLKSRAFTKHKVPIKEWIYSQLICSEPPLHPVLPPLVEVYVNSMLVPSAKAPFEAVNQPITEDEIRSVFQKSFFGEMFEINNKHAVKAALPNGKSPSLTAQLLLLYYLVLYEDVRLSNTHAHAQAGISPRSYSTEFLAKLPIKHLLQQAQRDQHSYAGLFSPLLRLLATHFPHLSLVDDWLDEEPAFDLVHNQRDSMELSSSIVDNAFNNLSSDPAYLARILRRLTVLPATDVWPFADTLINHFATMLGDSVPRYIQELYRKVWLRLNSVLPRCLWVMTIKGLVKASDPIQQKALCLTQENLMQDPLQVLRCDVRVFRCAALLAIVLRVLQASLAASRSQLARHILDKPLIPGKTGQLSTESEREELKTALIATQESIAVQVLLEACLPTSDDKEVPGQLWSLREVSSVVCSHLHQVFISDPSLAKLVHFQGYSRPLLEVTVPGIPSMHICLDFIPELLSQPDLQKQLFAVDLVSHLAVQYALPKSLSVARLAVNTLSTLLAVLPNSSRVKLYGRALPALVRICRAFPPLIEDVVSLLMQLGRVCMAVASLDTGSTGSAIRYQSVTDCAKYEQSIKLSHQLLCLKVQQAFSEILERAVLSTNVY</sequence>
<dbReference type="InterPro" id="IPR029321">
    <property type="entry name" value="INTS2"/>
</dbReference>
<comment type="subcellular location">
    <subcellularLocation>
        <location evidence="1">Nucleus</location>
    </subcellularLocation>
</comment>
<dbReference type="PANTHER" id="PTHR28608:SF1">
    <property type="entry name" value="INTEGRATOR COMPLEX SUBUNIT 2"/>
    <property type="match status" value="1"/>
</dbReference>
<name>A0AAE1I0Z7_9NEOP</name>
<gene>
    <name evidence="4" type="ORF">KUF71_024447</name>
</gene>
<dbReference type="GO" id="GO:0032039">
    <property type="term" value="C:integrator complex"/>
    <property type="evidence" value="ECO:0007669"/>
    <property type="project" value="InterPro"/>
</dbReference>
<reference evidence="4" key="2">
    <citation type="journal article" date="2023" name="BMC Genomics">
        <title>Pest status, molecular evolution, and epigenetic factors derived from the genome assembly of Frankliniella fusca, a thysanopteran phytovirus vector.</title>
        <authorList>
            <person name="Catto M.A."/>
            <person name="Labadie P.E."/>
            <person name="Jacobson A.L."/>
            <person name="Kennedy G.G."/>
            <person name="Srinivasan R."/>
            <person name="Hunt B.G."/>
        </authorList>
    </citation>
    <scope>NUCLEOTIDE SEQUENCE</scope>
    <source>
        <strain evidence="4">PL_HMW_Pooled</strain>
    </source>
</reference>
<evidence type="ECO:0000256" key="3">
    <source>
        <dbReference type="ARBA" id="ARBA00023242"/>
    </source>
</evidence>
<evidence type="ECO:0000313" key="5">
    <source>
        <dbReference type="Proteomes" id="UP001219518"/>
    </source>
</evidence>
<dbReference type="InterPro" id="IPR026236">
    <property type="entry name" value="Int2_metazoa"/>
</dbReference>
<evidence type="ECO:0000256" key="2">
    <source>
        <dbReference type="ARBA" id="ARBA00006705"/>
    </source>
</evidence>
<reference evidence="4" key="1">
    <citation type="submission" date="2021-07" db="EMBL/GenBank/DDBJ databases">
        <authorList>
            <person name="Catto M.A."/>
            <person name="Jacobson A."/>
            <person name="Kennedy G."/>
            <person name="Labadie P."/>
            <person name="Hunt B.G."/>
            <person name="Srinivasan R."/>
        </authorList>
    </citation>
    <scope>NUCLEOTIDE SEQUENCE</scope>
    <source>
        <strain evidence="4">PL_HMW_Pooled</strain>
        <tissue evidence="4">Head</tissue>
    </source>
</reference>
<dbReference type="Proteomes" id="UP001219518">
    <property type="component" value="Unassembled WGS sequence"/>
</dbReference>
<proteinExistence type="inferred from homology"/>
<evidence type="ECO:0000256" key="1">
    <source>
        <dbReference type="ARBA" id="ARBA00004123"/>
    </source>
</evidence>
<dbReference type="Pfam" id="PF14750">
    <property type="entry name" value="INTS2"/>
    <property type="match status" value="1"/>
</dbReference>